<organism evidence="6 7">
    <name type="scientific">Sphingomonas dokdonensis</name>
    <dbReference type="NCBI Taxonomy" id="344880"/>
    <lineage>
        <taxon>Bacteria</taxon>
        <taxon>Pseudomonadati</taxon>
        <taxon>Pseudomonadota</taxon>
        <taxon>Alphaproteobacteria</taxon>
        <taxon>Sphingomonadales</taxon>
        <taxon>Sphingomonadaceae</taxon>
        <taxon>Sphingomonas</taxon>
    </lineage>
</organism>
<dbReference type="EMBL" id="NBBI01000004">
    <property type="protein sequence ID" value="OWK29415.1"/>
    <property type="molecule type" value="Genomic_DNA"/>
</dbReference>
<keyword evidence="3" id="KW-0479">Metal-binding</keyword>
<keyword evidence="7" id="KW-1185">Reference proteome</keyword>
<dbReference type="PRINTS" id="PR01790">
    <property type="entry name" value="SMP30FAMILY"/>
</dbReference>
<dbReference type="InterPro" id="IPR005511">
    <property type="entry name" value="SMP-30"/>
</dbReference>
<dbReference type="InterPro" id="IPR011042">
    <property type="entry name" value="6-blade_b-propeller_TolB-like"/>
</dbReference>
<dbReference type="Proteomes" id="UP000197290">
    <property type="component" value="Unassembled WGS sequence"/>
</dbReference>
<keyword evidence="3" id="KW-0862">Zinc</keyword>
<dbReference type="GO" id="GO:0046872">
    <property type="term" value="F:metal ion binding"/>
    <property type="evidence" value="ECO:0007669"/>
    <property type="project" value="UniProtKB-KW"/>
</dbReference>
<dbReference type="PANTHER" id="PTHR47572:SF4">
    <property type="entry name" value="LACTONASE DRP35"/>
    <property type="match status" value="1"/>
</dbReference>
<dbReference type="SUPFAM" id="SSF63829">
    <property type="entry name" value="Calcium-dependent phosphotriesterase"/>
    <property type="match status" value="1"/>
</dbReference>
<dbReference type="AlphaFoldDB" id="A0A245ZI47"/>
<protein>
    <submittedName>
        <fullName evidence="6">Gluconolactonase</fullName>
        <ecNumber evidence="6">3.1.1.17</ecNumber>
    </submittedName>
</protein>
<evidence type="ECO:0000256" key="2">
    <source>
        <dbReference type="PIRSR" id="PIRSR605511-1"/>
    </source>
</evidence>
<evidence type="ECO:0000313" key="6">
    <source>
        <dbReference type="EMBL" id="OWK29415.1"/>
    </source>
</evidence>
<dbReference type="Pfam" id="PF08450">
    <property type="entry name" value="SGL"/>
    <property type="match status" value="1"/>
</dbReference>
<feature type="compositionally biased region" description="Low complexity" evidence="4">
    <location>
        <begin position="9"/>
        <end position="23"/>
    </location>
</feature>
<feature type="binding site" evidence="3">
    <location>
        <position position="264"/>
    </location>
    <ligand>
        <name>a divalent metal cation</name>
        <dbReference type="ChEBI" id="CHEBI:60240"/>
    </ligand>
</feature>
<evidence type="ECO:0000313" key="7">
    <source>
        <dbReference type="Proteomes" id="UP000197290"/>
    </source>
</evidence>
<comment type="cofactor">
    <cofactor evidence="3">
        <name>Zn(2+)</name>
        <dbReference type="ChEBI" id="CHEBI:29105"/>
    </cofactor>
    <text evidence="3">Binds 1 divalent metal cation per subunit.</text>
</comment>
<accession>A0A245ZI47</accession>
<evidence type="ECO:0000256" key="4">
    <source>
        <dbReference type="SAM" id="MobiDB-lite"/>
    </source>
</evidence>
<feature type="active site" description="Proton donor/acceptor" evidence="2">
    <location>
        <position position="264"/>
    </location>
</feature>
<name>A0A245ZI47_9SPHN</name>
<dbReference type="GO" id="GO:0004341">
    <property type="term" value="F:gluconolactonase activity"/>
    <property type="evidence" value="ECO:0007669"/>
    <property type="project" value="UniProtKB-EC"/>
</dbReference>
<dbReference type="Gene3D" id="2.120.10.30">
    <property type="entry name" value="TolB, C-terminal domain"/>
    <property type="match status" value="1"/>
</dbReference>
<dbReference type="PANTHER" id="PTHR47572">
    <property type="entry name" value="LIPOPROTEIN-RELATED"/>
    <property type="match status" value="1"/>
</dbReference>
<evidence type="ECO:0000256" key="3">
    <source>
        <dbReference type="PIRSR" id="PIRSR605511-2"/>
    </source>
</evidence>
<sequence>MRANSDSDLLPGRLLRRPGAPAADKAFPGSQIDDPRLAEVLSPEAPLLVLHEGAIHAEGPAWQASHDRLLFSDVPNRRLNAWYEDDGRVEVAIDATWFMNGNAVAADDAVWHCEHGRRCISRSQPDLAEAPEPIVTHFEGKRLNSPNDVAVAADGTIWFTDPIFGIAMPSQGALADPELDHRSVYRFDPTSGALARIADYEQPNGVALSADGATLYVSDTSVSLGEVPGFSAGDKHEVWRFVAAPDGSWGDGEFFCRTDHGYPDGFAVDVRGWLWVSAGDGVHVWSAEGVRLGYVPVGATVSNLCFGGSTGRRLFIAAQSRLVALDLKA</sequence>
<feature type="binding site" evidence="3">
    <location>
        <position position="147"/>
    </location>
    <ligand>
        <name>substrate</name>
    </ligand>
</feature>
<dbReference type="InterPro" id="IPR051262">
    <property type="entry name" value="SMP-30/CGR1_Lactonase"/>
</dbReference>
<feature type="binding site" evidence="3">
    <location>
        <position position="204"/>
    </location>
    <ligand>
        <name>a divalent metal cation</name>
        <dbReference type="ChEBI" id="CHEBI:60240"/>
    </ligand>
</feature>
<feature type="domain" description="SMP-30/Gluconolactonase/LRE-like region" evidence="5">
    <location>
        <begin position="57"/>
        <end position="318"/>
    </location>
</feature>
<feature type="region of interest" description="Disordered" evidence="4">
    <location>
        <begin position="1"/>
        <end position="31"/>
    </location>
</feature>
<gene>
    <name evidence="6" type="primary">gnl</name>
    <name evidence="6" type="ORF">SPDO_24000</name>
</gene>
<reference evidence="6 7" key="1">
    <citation type="submission" date="2017-03" db="EMBL/GenBank/DDBJ databases">
        <title>Genome sequence of Sphingomonas dokdonensis DSM 21029.</title>
        <authorList>
            <person name="Poehlein A."/>
            <person name="Wuebbeler J.H."/>
            <person name="Steinbuechel A."/>
            <person name="Daniel R."/>
        </authorList>
    </citation>
    <scope>NUCLEOTIDE SEQUENCE [LARGE SCALE GENOMIC DNA]</scope>
    <source>
        <strain evidence="6 7">DSM 21029</strain>
    </source>
</reference>
<dbReference type="InterPro" id="IPR013658">
    <property type="entry name" value="SGL"/>
</dbReference>
<evidence type="ECO:0000259" key="5">
    <source>
        <dbReference type="Pfam" id="PF08450"/>
    </source>
</evidence>
<keyword evidence="1 6" id="KW-0378">Hydrolase</keyword>
<comment type="caution">
    <text evidence="6">The sequence shown here is derived from an EMBL/GenBank/DDBJ whole genome shotgun (WGS) entry which is preliminary data.</text>
</comment>
<dbReference type="OrthoDB" id="30052at2"/>
<feature type="binding site" evidence="3">
    <location>
        <position position="58"/>
    </location>
    <ligand>
        <name>a divalent metal cation</name>
        <dbReference type="ChEBI" id="CHEBI:60240"/>
    </ligand>
</feature>
<dbReference type="EC" id="3.1.1.17" evidence="6"/>
<evidence type="ECO:0000256" key="1">
    <source>
        <dbReference type="ARBA" id="ARBA00022801"/>
    </source>
</evidence>
<proteinExistence type="predicted"/>